<gene>
    <name evidence="3" type="ORF">EDE15_0481</name>
</gene>
<dbReference type="RefSeq" id="WP_185826979.1">
    <property type="nucleotide sequence ID" value="NZ_RSDW01000001.1"/>
</dbReference>
<evidence type="ECO:0000256" key="1">
    <source>
        <dbReference type="SAM" id="MobiDB-lite"/>
    </source>
</evidence>
<keyword evidence="2" id="KW-1133">Transmembrane helix</keyword>
<name>A0A428MDQ9_9BACT</name>
<evidence type="ECO:0000313" key="3">
    <source>
        <dbReference type="EMBL" id="RSL15010.1"/>
    </source>
</evidence>
<feature type="region of interest" description="Disordered" evidence="1">
    <location>
        <begin position="19"/>
        <end position="44"/>
    </location>
</feature>
<reference evidence="3 4" key="1">
    <citation type="submission" date="2018-12" db="EMBL/GenBank/DDBJ databases">
        <title>Sequencing of bacterial isolates from soil warming experiment in Harvard Forest, Massachusetts, USA.</title>
        <authorList>
            <person name="Deangelis K."/>
        </authorList>
    </citation>
    <scope>NUCLEOTIDE SEQUENCE [LARGE SCALE GENOMIC DNA]</scope>
    <source>
        <strain evidence="3 4">EB153</strain>
    </source>
</reference>
<feature type="transmembrane region" description="Helical" evidence="2">
    <location>
        <begin position="107"/>
        <end position="129"/>
    </location>
</feature>
<keyword evidence="2" id="KW-0472">Membrane</keyword>
<accession>A0A428MDQ9</accession>
<dbReference type="Pfam" id="PF14494">
    <property type="entry name" value="DUF4436"/>
    <property type="match status" value="1"/>
</dbReference>
<keyword evidence="2" id="KW-0812">Transmembrane</keyword>
<feature type="transmembrane region" description="Helical" evidence="2">
    <location>
        <begin position="141"/>
        <end position="161"/>
    </location>
</feature>
<proteinExistence type="predicted"/>
<comment type="caution">
    <text evidence="3">The sequence shown here is derived from an EMBL/GenBank/DDBJ whole genome shotgun (WGS) entry which is preliminary data.</text>
</comment>
<dbReference type="EMBL" id="RSDW01000001">
    <property type="protein sequence ID" value="RSL15010.1"/>
    <property type="molecule type" value="Genomic_DNA"/>
</dbReference>
<dbReference type="Proteomes" id="UP000269669">
    <property type="component" value="Unassembled WGS sequence"/>
</dbReference>
<dbReference type="AlphaFoldDB" id="A0A428MDQ9"/>
<feature type="transmembrane region" description="Helical" evidence="2">
    <location>
        <begin position="173"/>
        <end position="196"/>
    </location>
</feature>
<organism evidence="3 4">
    <name type="scientific">Edaphobacter aggregans</name>
    <dbReference type="NCBI Taxonomy" id="570835"/>
    <lineage>
        <taxon>Bacteria</taxon>
        <taxon>Pseudomonadati</taxon>
        <taxon>Acidobacteriota</taxon>
        <taxon>Terriglobia</taxon>
        <taxon>Terriglobales</taxon>
        <taxon>Acidobacteriaceae</taxon>
        <taxon>Edaphobacter</taxon>
    </lineage>
</organism>
<keyword evidence="4" id="KW-1185">Reference proteome</keyword>
<protein>
    <submittedName>
        <fullName evidence="3">Uncharacterized protein DUF4436</fullName>
    </submittedName>
</protein>
<sequence>MRGNLNRYPFDRYESDIWLYADTPPPPQAPEASQVPQAKPPQVKHGLGAADEELALDKDSLQKNVPVPLSIALSASTTGVKYTGEVVRNKDSTVTRVHLNLTRPFNVINTVITVMILMMGLAQAVVAMVINRITAQDRSDLLPLSLAISLIFGLPALRSIQPGVPVVGVLGDYFSFIWAELFVAASAIIMMWIWLLRSKKSTTQKS</sequence>
<evidence type="ECO:0000256" key="2">
    <source>
        <dbReference type="SAM" id="Phobius"/>
    </source>
</evidence>
<dbReference type="InterPro" id="IPR027948">
    <property type="entry name" value="DUF4436"/>
</dbReference>
<evidence type="ECO:0000313" key="4">
    <source>
        <dbReference type="Proteomes" id="UP000269669"/>
    </source>
</evidence>